<dbReference type="InterPro" id="IPR047721">
    <property type="entry name" value="DrmB"/>
</dbReference>
<keyword evidence="3" id="KW-1185">Reference proteome</keyword>
<dbReference type="NCBIfam" id="NF038324">
    <property type="entry name" value="DrmB_fam"/>
    <property type="match status" value="1"/>
</dbReference>
<keyword evidence="2" id="KW-0614">Plasmid</keyword>
<name>A0A3G8YIQ7_9DEIO</name>
<dbReference type="KEGG" id="dph:EHF33_19785"/>
<evidence type="ECO:0000313" key="2">
    <source>
        <dbReference type="EMBL" id="AZI45159.1"/>
    </source>
</evidence>
<evidence type="ECO:0000259" key="1">
    <source>
        <dbReference type="Pfam" id="PF09369"/>
    </source>
</evidence>
<dbReference type="RefSeq" id="WP_124875496.1">
    <property type="nucleotide sequence ID" value="NZ_CP034187.1"/>
</dbReference>
<reference evidence="2 3" key="1">
    <citation type="submission" date="2018-11" db="EMBL/GenBank/DDBJ databases">
        <title>Deinococcus shelandsis sp. nov., isolated from South Shetland Islands soil of Antarctica.</title>
        <authorList>
            <person name="Tian J."/>
        </authorList>
    </citation>
    <scope>NUCLEOTIDE SEQUENCE [LARGE SCALE GENOMIC DNA]</scope>
    <source>
        <strain evidence="2 3">S14-83T</strain>
        <plasmid evidence="2 3">unnamed3</plasmid>
    </source>
</reference>
<dbReference type="Pfam" id="PF09369">
    <property type="entry name" value="MZB"/>
    <property type="match status" value="1"/>
</dbReference>
<accession>A0A3G8YIQ7</accession>
<dbReference type="AlphaFoldDB" id="A0A3G8YIQ7"/>
<feature type="domain" description="MrfA-like Zn-binding" evidence="1">
    <location>
        <begin position="509"/>
        <end position="612"/>
    </location>
</feature>
<organism evidence="2 3">
    <name type="scientific">Deinococcus psychrotolerans</name>
    <dbReference type="NCBI Taxonomy" id="2489213"/>
    <lineage>
        <taxon>Bacteria</taxon>
        <taxon>Thermotogati</taxon>
        <taxon>Deinococcota</taxon>
        <taxon>Deinococci</taxon>
        <taxon>Deinococcales</taxon>
        <taxon>Deinococcaceae</taxon>
        <taxon>Deinococcus</taxon>
    </lineage>
</organism>
<geneLocation type="plasmid" evidence="2 3">
    <name>unnamed3</name>
</geneLocation>
<gene>
    <name evidence="2" type="ORF">EHF33_19785</name>
</gene>
<dbReference type="OrthoDB" id="9134227at2"/>
<dbReference type="Proteomes" id="UP000276417">
    <property type="component" value="Plasmid unnamed3"/>
</dbReference>
<dbReference type="InterPro" id="IPR018973">
    <property type="entry name" value="MZB"/>
</dbReference>
<proteinExistence type="predicted"/>
<dbReference type="EMBL" id="CP034187">
    <property type="protein sequence ID" value="AZI45159.1"/>
    <property type="molecule type" value="Genomic_DNA"/>
</dbReference>
<sequence>MNTKLPLRRAQLVTPTGVGAITVDKEGTSMLTAGLDYWFRRQGGQDPLDGELGEFKIREWRLEQQLGVSHFRMPPDMRRPRRGGGEVINANLQIPFLRFPTWFRCPHCSSLEQANSWERDRVNCRTCKAQGFDKRRMFQVQMAAICEYGHLMDFPFMEWVHRSVRPTCQGTLRLTVNGPSFADQVVSCSCEKRRSLFGILDASRIEEDGSGYATVLTTQLTEDSERLFLCSGERAWFGKEAPRQTCGQHVRGALTSATNTYFPDVRSALFLPQGTGSTVSPELLQALEDPAPATYIGTWKDLNDTAPGTVSVDMAYHNLSGKFPALISNYGQDALRKAIEILFNISAVEHEVGAENRLTEEEHLRFDEYQLLKTERQDRDLIVRQSAPTIYGNWGTYFSKIGLVHSLRETRVLAGFTRGTGHYKTDLMFRRNLLWREPLSAEQAWLPAVEVYGEGLFLELNHKRLKDWENLDAVERRVAALAQRHQEMLARTGREGQKVTARLLLVHTLAHLLINRLTFECGYPAASLRERLYVSSVPGQEMAGMLLYTSSGDSAGTLGGLVRMGEPQRFMPLLESAVREALWCSNDPVCMELGDLGGQGQNSLNLAACHSCALLPETSCEQFNLLLDRGIVIGTPDHPETGFLHGTAAGSEWDLHE</sequence>
<protein>
    <submittedName>
        <fullName evidence="2">DUF1998 domain-containing protein</fullName>
    </submittedName>
</protein>
<evidence type="ECO:0000313" key="3">
    <source>
        <dbReference type="Proteomes" id="UP000276417"/>
    </source>
</evidence>